<name>A0AAQ3QVE4_9BACT</name>
<gene>
    <name evidence="1" type="ORF">RZN69_09725</name>
</gene>
<sequence>MQTTSNLFSTLIILISIGMLRGSGQIDHEAKFPVDLSDSSAEEIAVIYEQFKGKEIIFEIDDMFKVNLKTVDDVSQIEFFWMLEELFRLNGIELIEETGKPIRLVRVSDGEFYDSKDDSVESRLEKTLSDLQLNNENVEEFELMNQKPSQALELAQAFTGKTILRGPGLPENIRINYESSAPMSQADAFLILESLLREKGIILLDTGSDCIAALAVK</sequence>
<dbReference type="RefSeq" id="WP_317835915.1">
    <property type="nucleotide sequence ID" value="NZ_CP136920.1"/>
</dbReference>
<dbReference type="Proteomes" id="UP001304300">
    <property type="component" value="Chromosome"/>
</dbReference>
<keyword evidence="2" id="KW-1185">Reference proteome</keyword>
<accession>A0AAQ3QVE4</accession>
<dbReference type="KEGG" id="puo:RZN69_09725"/>
<protein>
    <submittedName>
        <fullName evidence="1">Uncharacterized protein</fullName>
    </submittedName>
</protein>
<reference evidence="1 2" key="1">
    <citation type="submission" date="2023-10" db="EMBL/GenBank/DDBJ databases">
        <title>Rubellicoccus peritrichatus gen. nov., sp. nov., isolated from an algae of coral reef tank.</title>
        <authorList>
            <person name="Luo J."/>
        </authorList>
    </citation>
    <scope>NUCLEOTIDE SEQUENCE [LARGE SCALE GENOMIC DNA]</scope>
    <source>
        <strain evidence="1 2">CR14</strain>
    </source>
</reference>
<proteinExistence type="predicted"/>
<evidence type="ECO:0000313" key="1">
    <source>
        <dbReference type="EMBL" id="WOO43366.1"/>
    </source>
</evidence>
<dbReference type="AlphaFoldDB" id="A0AAQ3QVE4"/>
<evidence type="ECO:0000313" key="2">
    <source>
        <dbReference type="Proteomes" id="UP001304300"/>
    </source>
</evidence>
<dbReference type="EMBL" id="CP136920">
    <property type="protein sequence ID" value="WOO43366.1"/>
    <property type="molecule type" value="Genomic_DNA"/>
</dbReference>
<organism evidence="1 2">
    <name type="scientific">Rubellicoccus peritrichatus</name>
    <dbReference type="NCBI Taxonomy" id="3080537"/>
    <lineage>
        <taxon>Bacteria</taxon>
        <taxon>Pseudomonadati</taxon>
        <taxon>Verrucomicrobiota</taxon>
        <taxon>Opitutia</taxon>
        <taxon>Puniceicoccales</taxon>
        <taxon>Cerasicoccaceae</taxon>
        <taxon>Rubellicoccus</taxon>
    </lineage>
</organism>